<dbReference type="PROSITE" id="PS50113">
    <property type="entry name" value="PAC"/>
    <property type="match status" value="1"/>
</dbReference>
<dbReference type="Gene3D" id="3.30.450.40">
    <property type="match status" value="1"/>
</dbReference>
<evidence type="ECO:0000259" key="5">
    <source>
        <dbReference type="PROSITE" id="PS50109"/>
    </source>
</evidence>
<dbReference type="InterPro" id="IPR000700">
    <property type="entry name" value="PAS-assoc_C"/>
</dbReference>
<dbReference type="Pfam" id="PF13191">
    <property type="entry name" value="AAA_16"/>
    <property type="match status" value="1"/>
</dbReference>
<sequence length="2013" mass="222218">MAVLAQRLASNEIPGWEATGAADIYGRVIGAELLQRDDDQTLWRAIAEGCEQPLFVKVPSAAADTRALLASFEKEYSLREAIDPEWGLCPRELFRNGGQFLLTLQHCEATPLSRQIANARSLRQFLSLAVSLSAALKGMHAQGLVHNTLSPANLFAGSDSRMWITGFGNASSAFGNGVACGEGGVIAMSRLPYLAPERTSTASQHGDPRSDLYALGVLLYQLLSGHMPYEAREREEWVYSHLVSTPRPLRNSVPDLRPQIEFVISKLLAKAADDRYQTAAGVEADLQLCLEELTQGVEISPASLGRGDRKSRAVFPVRTYGRQRELEQLHGALERVRKTGDAMAVIVEGEPGVGKTFFIDEFKRNIGAAGVHFTLGKFDQYNDSIPYAAFVQVLRGLVRPLLRKTGPEIALWRARFEEAVGKSGQLIVNLVPEIGAIVGPQPACAALPPQEATNRFLLVVKRFLMLFSDKQRPLVLFLDDVQWLDSGTLEIIDGLSSDAELRNLLLVLAHRSIELGRSRVASERLNSILFGRKVTERIGLRPLALPDIVSLIAEALDEGPGVVAPLASVIFEKSGGNPFFTIEFLRELIQERLIVSDVFRVGWTWDLDRIRDKGYTGNVVDLLTIRLTRLHEDTKRVLSIFACLGGTARVGSLARVLGLESGQVLATMREAESAGLVSRKGDAYRFVHDRVQEASYAMLGEAEREAAHAQIGTRLLSAMPVAPATAEVFEAVGHLNRSQRRLSCADRARLAELDVIAGNAAKAAAAWSSAREYFAQAEKLIVQYGVGGASLDVFKLHLDLAECEYLTGDFHRAIDTARTARGYAANLLERASAMRMEIRIHQAAGDYRLAVETTFHALALLDVDVRNEAFDDATVQQQLAALRAQCRVRPMRDLLTRGCVQDPMHEAVIGLIIDAIPSAYIGVSNLFPMLVLKATELSLAHGNTRLSGYVYAIFALLLVGSARDFDLALQFSELSLEVNERYGEARLNGTLLHLHADHVLIWRRPFRTAIPVLSRAMSQCVEAGDFIYAGYIAFEGIWLAYERGEHLSEVIALGRENARFANELRNKAICVTIELELMFLLRLQGIEPGGAGITSTHRELVESVREAQFGCGIAFAAIMEMKEDFLHNRFATVLERAKEVEPLLGAVMAMPIEVTYHFIRALSILRVLDERVEGLTESAQADLVGSMDRLKAWADSSPENYGSRHALVMAEYARLVGDVEQAGQAYEHAIALARENGQPHCEAIAHEFSAHFYARRELRSLAQACLRSARDAYARWGADAKVRNLEQAFQHLREPAVSVRGAAAQVAPLGTVDVAAMVQLSQAVSSEIDLDKLVQAFMRIAVRHSGAQRALLILWSGESFRIAAEAGFDKSGITVRANDLGLCESVLPLTVVRHVMRVRENVVIEDGAEPNDFRDDRYLIAGRCRSLLCLPLLRHGELVGVLYMENGITPYVFDVARVNLMNMLASQAAISIENARLYSALKRENIERRHTEERLRRSEAFLEEGQRISKTGTWIWNATTGEMLWSRENYELWGVEVACASPTLEMCLERVQIEDRLRFKEVFANAICEDGMHSFEFSTVQGNGAVRRLQVIFRPWSSREGGEGAVANDTVAAAQTQGNGEIAAREYIGSTTDVTERRASEDALRRSEMYLSEAQRLSNIGSVGWNVESRDMTCSAQTWRILEVSEPRQPHMDFMLERIHPDDVEQVRRALREAEARASIVEVEYRVCVARGAIKYLRMVARPVGNAQSKAVEYVGALADMTEIHQAQNALLRAQAELTHVTRVSTLGELTASIAHDLKQPLMAIITHGEAGMRWLNRAVPSLDEARTNLARIVSDADRASEVINRLRALARKERSNRAAIDMTQTVAEVVALVRQELEKNDIRLRVVTGGELPRVAADKIQIQQVLMNLVFNGMHSILRSAGGARVLRISAELSDTHAVRVSVSDSGTGIPADIIDRLFEPFFTTKSDGMGLGLSICRSIVDEHRGTIWAINNDDAGATFCFELSALDAAAV</sequence>
<dbReference type="InterPro" id="IPR041664">
    <property type="entry name" value="AAA_16"/>
</dbReference>
<dbReference type="InterPro" id="IPR003661">
    <property type="entry name" value="HisK_dim/P_dom"/>
</dbReference>
<evidence type="ECO:0000256" key="1">
    <source>
        <dbReference type="ARBA" id="ARBA00000085"/>
    </source>
</evidence>
<dbReference type="SUPFAM" id="SSF56112">
    <property type="entry name" value="Protein kinase-like (PK-like)"/>
    <property type="match status" value="1"/>
</dbReference>
<dbReference type="InterPro" id="IPR027417">
    <property type="entry name" value="P-loop_NTPase"/>
</dbReference>
<dbReference type="Gene3D" id="3.30.450.20">
    <property type="entry name" value="PAS domain"/>
    <property type="match status" value="2"/>
</dbReference>
<dbReference type="Pfam" id="PF00512">
    <property type="entry name" value="HisKA"/>
    <property type="match status" value="1"/>
</dbReference>
<dbReference type="RefSeq" id="WP_074986935.1">
    <property type="nucleotide sequence ID" value="NZ_CADFGN010000001.1"/>
</dbReference>
<dbReference type="InterPro" id="IPR000719">
    <property type="entry name" value="Prot_kinase_dom"/>
</dbReference>
<dbReference type="InterPro" id="IPR011009">
    <property type="entry name" value="Kinase-like_dom_sf"/>
</dbReference>
<dbReference type="Proteomes" id="UP000183529">
    <property type="component" value="Unassembled WGS sequence"/>
</dbReference>
<proteinExistence type="predicted"/>
<dbReference type="InterPro" id="IPR035965">
    <property type="entry name" value="PAS-like_dom_sf"/>
</dbReference>
<comment type="caution">
    <text evidence="7">The sequence shown here is derived from an EMBL/GenBank/DDBJ whole genome shotgun (WGS) entry which is preliminary data.</text>
</comment>
<dbReference type="Gene3D" id="1.25.40.10">
    <property type="entry name" value="Tetratricopeptide repeat domain"/>
    <property type="match status" value="1"/>
</dbReference>
<dbReference type="EC" id="2.7.13.3" evidence="2"/>
<dbReference type="SUPFAM" id="SSF55874">
    <property type="entry name" value="ATPase domain of HSP90 chaperone/DNA topoisomerase II/histidine kinase"/>
    <property type="match status" value="1"/>
</dbReference>
<name>A0AAQ1GM93_9BURK</name>
<dbReference type="InterPro" id="IPR004358">
    <property type="entry name" value="Sig_transdc_His_kin-like_C"/>
</dbReference>
<dbReference type="EMBL" id="FNZM01000022">
    <property type="protein sequence ID" value="SEK12630.1"/>
    <property type="molecule type" value="Genomic_DNA"/>
</dbReference>
<dbReference type="SMART" id="SM00065">
    <property type="entry name" value="GAF"/>
    <property type="match status" value="1"/>
</dbReference>
<dbReference type="PRINTS" id="PR00344">
    <property type="entry name" value="BCTRLSENSOR"/>
</dbReference>
<dbReference type="InterPro" id="IPR003594">
    <property type="entry name" value="HATPase_dom"/>
</dbReference>
<dbReference type="Gene3D" id="3.40.50.300">
    <property type="entry name" value="P-loop containing nucleotide triphosphate hydrolases"/>
    <property type="match status" value="1"/>
</dbReference>
<dbReference type="SUPFAM" id="SSF47384">
    <property type="entry name" value="Homodimeric domain of signal transducing histidine kinase"/>
    <property type="match status" value="1"/>
</dbReference>
<dbReference type="Pfam" id="PF08447">
    <property type="entry name" value="PAS_3"/>
    <property type="match status" value="1"/>
</dbReference>
<dbReference type="SUPFAM" id="SSF55781">
    <property type="entry name" value="GAF domain-like"/>
    <property type="match status" value="1"/>
</dbReference>
<dbReference type="InterPro" id="IPR029016">
    <property type="entry name" value="GAF-like_dom_sf"/>
</dbReference>
<dbReference type="PROSITE" id="PS50109">
    <property type="entry name" value="HIS_KIN"/>
    <property type="match status" value="1"/>
</dbReference>
<dbReference type="InterPro" id="IPR036890">
    <property type="entry name" value="HATPase_C_sf"/>
</dbReference>
<dbReference type="SMART" id="SM00388">
    <property type="entry name" value="HisKA"/>
    <property type="match status" value="1"/>
</dbReference>
<dbReference type="InterPro" id="IPR011990">
    <property type="entry name" value="TPR-like_helical_dom_sf"/>
</dbReference>
<dbReference type="InterPro" id="IPR013655">
    <property type="entry name" value="PAS_fold_3"/>
</dbReference>
<dbReference type="Gene3D" id="1.10.287.130">
    <property type="match status" value="1"/>
</dbReference>
<protein>
    <recommendedName>
        <fullName evidence="2">histidine kinase</fullName>
        <ecNumber evidence="2">2.7.13.3</ecNumber>
    </recommendedName>
</protein>
<dbReference type="Pfam" id="PF00069">
    <property type="entry name" value="Pkinase"/>
    <property type="match status" value="1"/>
</dbReference>
<feature type="domain" description="Protein kinase" evidence="4">
    <location>
        <begin position="1"/>
        <end position="288"/>
    </location>
</feature>
<dbReference type="Pfam" id="PF02518">
    <property type="entry name" value="HATPase_c"/>
    <property type="match status" value="1"/>
</dbReference>
<dbReference type="CDD" id="cd00130">
    <property type="entry name" value="PAS"/>
    <property type="match status" value="1"/>
</dbReference>
<feature type="domain" description="Histidine kinase" evidence="5">
    <location>
        <begin position="1793"/>
        <end position="2009"/>
    </location>
</feature>
<dbReference type="InterPro" id="IPR003018">
    <property type="entry name" value="GAF"/>
</dbReference>
<dbReference type="SUPFAM" id="SSF48452">
    <property type="entry name" value="TPR-like"/>
    <property type="match status" value="1"/>
</dbReference>
<dbReference type="PROSITE" id="PS50011">
    <property type="entry name" value="PROTEIN_KINASE_DOM"/>
    <property type="match status" value="1"/>
</dbReference>
<dbReference type="Gene3D" id="1.10.510.10">
    <property type="entry name" value="Transferase(Phosphotransferase) domain 1"/>
    <property type="match status" value="1"/>
</dbReference>
<dbReference type="SMART" id="SM00220">
    <property type="entry name" value="S_TKc"/>
    <property type="match status" value="1"/>
</dbReference>
<dbReference type="CDD" id="cd00082">
    <property type="entry name" value="HisKA"/>
    <property type="match status" value="1"/>
</dbReference>
<dbReference type="PANTHER" id="PTHR43642:SF1">
    <property type="entry name" value="HYBRID SIGNAL TRANSDUCTION HISTIDINE KINASE G"/>
    <property type="match status" value="1"/>
</dbReference>
<organism evidence="7 8">
    <name type="scientific">Paraburkholderia tropica</name>
    <dbReference type="NCBI Taxonomy" id="92647"/>
    <lineage>
        <taxon>Bacteria</taxon>
        <taxon>Pseudomonadati</taxon>
        <taxon>Pseudomonadota</taxon>
        <taxon>Betaproteobacteria</taxon>
        <taxon>Burkholderiales</taxon>
        <taxon>Burkholderiaceae</taxon>
        <taxon>Paraburkholderia</taxon>
    </lineage>
</organism>
<evidence type="ECO:0000256" key="2">
    <source>
        <dbReference type="ARBA" id="ARBA00012438"/>
    </source>
</evidence>
<dbReference type="SMART" id="SM00387">
    <property type="entry name" value="HATPase_c"/>
    <property type="match status" value="1"/>
</dbReference>
<gene>
    <name evidence="7" type="ORF">SAMN05216550_12277</name>
</gene>
<evidence type="ECO:0000259" key="4">
    <source>
        <dbReference type="PROSITE" id="PS50011"/>
    </source>
</evidence>
<comment type="catalytic activity">
    <reaction evidence="1">
        <text>ATP + protein L-histidine = ADP + protein N-phospho-L-histidine.</text>
        <dbReference type="EC" id="2.7.13.3"/>
    </reaction>
</comment>
<evidence type="ECO:0000259" key="6">
    <source>
        <dbReference type="PROSITE" id="PS50113"/>
    </source>
</evidence>
<dbReference type="SUPFAM" id="SSF55785">
    <property type="entry name" value="PYP-like sensor domain (PAS domain)"/>
    <property type="match status" value="2"/>
</dbReference>
<dbReference type="InterPro" id="IPR053159">
    <property type="entry name" value="Hybrid_Histidine_Kinase"/>
</dbReference>
<accession>A0AAQ1GM93</accession>
<dbReference type="GO" id="GO:0005524">
    <property type="term" value="F:ATP binding"/>
    <property type="evidence" value="ECO:0007669"/>
    <property type="project" value="InterPro"/>
</dbReference>
<dbReference type="Pfam" id="PF01590">
    <property type="entry name" value="GAF"/>
    <property type="match status" value="1"/>
</dbReference>
<dbReference type="SUPFAM" id="SSF52540">
    <property type="entry name" value="P-loop containing nucleoside triphosphate hydrolases"/>
    <property type="match status" value="1"/>
</dbReference>
<evidence type="ECO:0000313" key="7">
    <source>
        <dbReference type="EMBL" id="SEK12630.1"/>
    </source>
</evidence>
<evidence type="ECO:0000256" key="3">
    <source>
        <dbReference type="ARBA" id="ARBA00022553"/>
    </source>
</evidence>
<dbReference type="GO" id="GO:0000155">
    <property type="term" value="F:phosphorelay sensor kinase activity"/>
    <property type="evidence" value="ECO:0007669"/>
    <property type="project" value="InterPro"/>
</dbReference>
<dbReference type="InterPro" id="IPR005467">
    <property type="entry name" value="His_kinase_dom"/>
</dbReference>
<dbReference type="PANTHER" id="PTHR43642">
    <property type="entry name" value="HYBRID SIGNAL TRANSDUCTION HISTIDINE KINASE G"/>
    <property type="match status" value="1"/>
</dbReference>
<dbReference type="InterPro" id="IPR000014">
    <property type="entry name" value="PAS"/>
</dbReference>
<feature type="domain" description="PAC" evidence="6">
    <location>
        <begin position="1721"/>
        <end position="1773"/>
    </location>
</feature>
<dbReference type="Gene3D" id="3.30.565.10">
    <property type="entry name" value="Histidine kinase-like ATPase, C-terminal domain"/>
    <property type="match status" value="1"/>
</dbReference>
<reference evidence="7 8" key="1">
    <citation type="submission" date="2016-10" db="EMBL/GenBank/DDBJ databases">
        <authorList>
            <person name="Varghese N."/>
            <person name="Submissions S."/>
        </authorList>
    </citation>
    <scope>NUCLEOTIDE SEQUENCE [LARGE SCALE GENOMIC DNA]</scope>
    <source>
        <strain evidence="7 8">LMG 22274</strain>
    </source>
</reference>
<dbReference type="InterPro" id="IPR036097">
    <property type="entry name" value="HisK_dim/P_sf"/>
</dbReference>
<evidence type="ECO:0000313" key="8">
    <source>
        <dbReference type="Proteomes" id="UP000183529"/>
    </source>
</evidence>
<keyword evidence="3" id="KW-0597">Phosphoprotein</keyword>